<sequence length="141" mass="15829">MEVAYVHRTGGNEYLRDNAGQEAAEQDGGPRVASHLLILFPANLGVDHTNTVPEDIREQKHKHEQRDLAVRADRVDVAVQLLRLDVPPLARQELGDERFGNAQLPEEPEDAQQQRHPQPWLHPRGTVINSPRASPAFRVGM</sequence>
<protein>
    <submittedName>
        <fullName evidence="2">Uncharacterized protein</fullName>
    </submittedName>
</protein>
<evidence type="ECO:0000313" key="3">
    <source>
        <dbReference type="Proteomes" id="UP000075903"/>
    </source>
</evidence>
<dbReference type="AlphaFoldDB" id="A0A182UM89"/>
<dbReference type="VEuPathDB" id="VectorBase:AMEM000287"/>
<organism evidence="2 3">
    <name type="scientific">Anopheles merus</name>
    <name type="common">Mosquito</name>
    <dbReference type="NCBI Taxonomy" id="30066"/>
    <lineage>
        <taxon>Eukaryota</taxon>
        <taxon>Metazoa</taxon>
        <taxon>Ecdysozoa</taxon>
        <taxon>Arthropoda</taxon>
        <taxon>Hexapoda</taxon>
        <taxon>Insecta</taxon>
        <taxon>Pterygota</taxon>
        <taxon>Neoptera</taxon>
        <taxon>Endopterygota</taxon>
        <taxon>Diptera</taxon>
        <taxon>Nematocera</taxon>
        <taxon>Culicoidea</taxon>
        <taxon>Culicidae</taxon>
        <taxon>Anophelinae</taxon>
        <taxon>Anopheles</taxon>
    </lineage>
</organism>
<feature type="region of interest" description="Disordered" evidence="1">
    <location>
        <begin position="90"/>
        <end position="141"/>
    </location>
</feature>
<reference evidence="2" key="1">
    <citation type="submission" date="2020-05" db="UniProtKB">
        <authorList>
            <consortium name="EnsemblMetazoa"/>
        </authorList>
    </citation>
    <scope>IDENTIFICATION</scope>
    <source>
        <strain evidence="2">MAF</strain>
    </source>
</reference>
<dbReference type="EnsemblMetazoa" id="AMEM000287-RA">
    <property type="protein sequence ID" value="AMEM000287-PA"/>
    <property type="gene ID" value="AMEM000287"/>
</dbReference>
<name>A0A182UM89_ANOME</name>
<accession>A0A182UM89</accession>
<evidence type="ECO:0000256" key="1">
    <source>
        <dbReference type="SAM" id="MobiDB-lite"/>
    </source>
</evidence>
<proteinExistence type="predicted"/>
<keyword evidence="3" id="KW-1185">Reference proteome</keyword>
<dbReference type="Proteomes" id="UP000075903">
    <property type="component" value="Unassembled WGS sequence"/>
</dbReference>
<evidence type="ECO:0000313" key="2">
    <source>
        <dbReference type="EnsemblMetazoa" id="AMEM000287-PA"/>
    </source>
</evidence>